<accession>A0A1G2JR99</accession>
<reference evidence="1 2" key="1">
    <citation type="journal article" date="2016" name="Nat. Commun.">
        <title>Thousands of microbial genomes shed light on interconnected biogeochemical processes in an aquifer system.</title>
        <authorList>
            <person name="Anantharaman K."/>
            <person name="Brown C.T."/>
            <person name="Hug L.A."/>
            <person name="Sharon I."/>
            <person name="Castelle C.J."/>
            <person name="Probst A.J."/>
            <person name="Thomas B.C."/>
            <person name="Singh A."/>
            <person name="Wilkins M.J."/>
            <person name="Karaoz U."/>
            <person name="Brodie E.L."/>
            <person name="Williams K.H."/>
            <person name="Hubbard S.S."/>
            <person name="Banfield J.F."/>
        </authorList>
    </citation>
    <scope>NUCLEOTIDE SEQUENCE [LARGE SCALE GENOMIC DNA]</scope>
</reference>
<proteinExistence type="predicted"/>
<dbReference type="EMBL" id="MHPU01000004">
    <property type="protein sequence ID" value="OGZ89677.1"/>
    <property type="molecule type" value="Genomic_DNA"/>
</dbReference>
<dbReference type="Proteomes" id="UP000178935">
    <property type="component" value="Unassembled WGS sequence"/>
</dbReference>
<evidence type="ECO:0000313" key="1">
    <source>
        <dbReference type="EMBL" id="OGZ89677.1"/>
    </source>
</evidence>
<comment type="caution">
    <text evidence="1">The sequence shown here is derived from an EMBL/GenBank/DDBJ whole genome shotgun (WGS) entry which is preliminary data.</text>
</comment>
<organism evidence="1 2">
    <name type="scientific">Candidatus Staskawiczbacteria bacterium RIFOXYD1_FULL_32_13</name>
    <dbReference type="NCBI Taxonomy" id="1802234"/>
    <lineage>
        <taxon>Bacteria</taxon>
        <taxon>Candidatus Staskawicziibacteriota</taxon>
    </lineage>
</organism>
<protein>
    <submittedName>
        <fullName evidence="1">Uncharacterized protein</fullName>
    </submittedName>
</protein>
<name>A0A1G2JR99_9BACT</name>
<gene>
    <name evidence="1" type="ORF">A2561_00560</name>
</gene>
<evidence type="ECO:0000313" key="2">
    <source>
        <dbReference type="Proteomes" id="UP000178935"/>
    </source>
</evidence>
<dbReference type="AlphaFoldDB" id="A0A1G2JR99"/>
<sequence length="188" mass="21807">MKHENLRSDDVEIVAKPWSDEDEMVNDDTASPLERGKHELALKGINLEEQRKYFEIMKRNDMPIGNAIFTVEKAIDIVGKSDLENRIFGAVEEWEEINKEYQKIDTQDQDENTGKEIIVEMKKLIVDFLEQLQIWQKNPKELPNELQGVLGKIKLCSQNFVKLPAFVAYRAVGMYELDSDRLKSAYSK</sequence>